<evidence type="ECO:0000313" key="3">
    <source>
        <dbReference type="Proteomes" id="UP001311232"/>
    </source>
</evidence>
<reference evidence="2 3" key="1">
    <citation type="submission" date="2021-06" db="EMBL/GenBank/DDBJ databases">
        <authorList>
            <person name="Palmer J.M."/>
        </authorList>
    </citation>
    <scope>NUCLEOTIDE SEQUENCE [LARGE SCALE GENOMIC DNA]</scope>
    <source>
        <strain evidence="2 3">MEX-2019</strain>
        <tissue evidence="2">Muscle</tissue>
    </source>
</reference>
<accession>A0AAV9REM5</accession>
<dbReference type="Proteomes" id="UP001311232">
    <property type="component" value="Unassembled WGS sequence"/>
</dbReference>
<keyword evidence="3" id="KW-1185">Reference proteome</keyword>
<dbReference type="EMBL" id="JAHHUM010002024">
    <property type="protein sequence ID" value="KAK5607411.1"/>
    <property type="molecule type" value="Genomic_DNA"/>
</dbReference>
<name>A0AAV9REM5_9TELE</name>
<proteinExistence type="predicted"/>
<evidence type="ECO:0000256" key="1">
    <source>
        <dbReference type="SAM" id="MobiDB-lite"/>
    </source>
</evidence>
<gene>
    <name evidence="2" type="ORF">CRENBAI_023164</name>
</gene>
<dbReference type="AlphaFoldDB" id="A0AAV9REM5"/>
<protein>
    <submittedName>
        <fullName evidence="2">Uncharacterized protein</fullName>
    </submittedName>
</protein>
<feature type="region of interest" description="Disordered" evidence="1">
    <location>
        <begin position="14"/>
        <end position="39"/>
    </location>
</feature>
<evidence type="ECO:0000313" key="2">
    <source>
        <dbReference type="EMBL" id="KAK5607411.1"/>
    </source>
</evidence>
<organism evidence="2 3">
    <name type="scientific">Crenichthys baileyi</name>
    <name type="common">White River springfish</name>
    <dbReference type="NCBI Taxonomy" id="28760"/>
    <lineage>
        <taxon>Eukaryota</taxon>
        <taxon>Metazoa</taxon>
        <taxon>Chordata</taxon>
        <taxon>Craniata</taxon>
        <taxon>Vertebrata</taxon>
        <taxon>Euteleostomi</taxon>
        <taxon>Actinopterygii</taxon>
        <taxon>Neopterygii</taxon>
        <taxon>Teleostei</taxon>
        <taxon>Neoteleostei</taxon>
        <taxon>Acanthomorphata</taxon>
        <taxon>Ovalentaria</taxon>
        <taxon>Atherinomorphae</taxon>
        <taxon>Cyprinodontiformes</taxon>
        <taxon>Goodeidae</taxon>
        <taxon>Crenichthys</taxon>
    </lineage>
</organism>
<comment type="caution">
    <text evidence="2">The sequence shown here is derived from an EMBL/GenBank/DDBJ whole genome shotgun (WGS) entry which is preliminary data.</text>
</comment>
<sequence>MSAPEDDHVVYRALRDPPNEPTVEAPAKPPLPVEDEAEEQLDETHYDLLEKTSTTTERPLEFFLR</sequence>